<reference evidence="1" key="2">
    <citation type="journal article" date="2015" name="Fish Shellfish Immunol.">
        <title>Early steps in the European eel (Anguilla anguilla)-Vibrio vulnificus interaction in the gills: Role of the RtxA13 toxin.</title>
        <authorList>
            <person name="Callol A."/>
            <person name="Pajuelo D."/>
            <person name="Ebbesson L."/>
            <person name="Teles M."/>
            <person name="MacKenzie S."/>
            <person name="Amaro C."/>
        </authorList>
    </citation>
    <scope>NUCLEOTIDE SEQUENCE</scope>
</reference>
<sequence>MFLTAKFNTQFSVAATFRYLQLSMYFLE</sequence>
<evidence type="ECO:0000313" key="1">
    <source>
        <dbReference type="EMBL" id="JAH17396.1"/>
    </source>
</evidence>
<organism evidence="1">
    <name type="scientific">Anguilla anguilla</name>
    <name type="common">European freshwater eel</name>
    <name type="synonym">Muraena anguilla</name>
    <dbReference type="NCBI Taxonomy" id="7936"/>
    <lineage>
        <taxon>Eukaryota</taxon>
        <taxon>Metazoa</taxon>
        <taxon>Chordata</taxon>
        <taxon>Craniata</taxon>
        <taxon>Vertebrata</taxon>
        <taxon>Euteleostomi</taxon>
        <taxon>Actinopterygii</taxon>
        <taxon>Neopterygii</taxon>
        <taxon>Teleostei</taxon>
        <taxon>Anguilliformes</taxon>
        <taxon>Anguillidae</taxon>
        <taxon>Anguilla</taxon>
    </lineage>
</organism>
<protein>
    <submittedName>
        <fullName evidence="1">Uncharacterized protein</fullName>
    </submittedName>
</protein>
<reference evidence="1" key="1">
    <citation type="submission" date="2014-11" db="EMBL/GenBank/DDBJ databases">
        <authorList>
            <person name="Amaro Gonzalez C."/>
        </authorList>
    </citation>
    <scope>NUCLEOTIDE SEQUENCE</scope>
</reference>
<dbReference type="AlphaFoldDB" id="A0A0E9QKI8"/>
<dbReference type="EMBL" id="GBXM01091181">
    <property type="protein sequence ID" value="JAH17396.1"/>
    <property type="molecule type" value="Transcribed_RNA"/>
</dbReference>
<accession>A0A0E9QKI8</accession>
<name>A0A0E9QKI8_ANGAN</name>
<proteinExistence type="predicted"/>